<keyword evidence="1" id="KW-0812">Transmembrane</keyword>
<feature type="transmembrane region" description="Helical" evidence="1">
    <location>
        <begin position="56"/>
        <end position="78"/>
    </location>
</feature>
<reference evidence="2 3" key="1">
    <citation type="submission" date="2021-03" db="EMBL/GenBank/DDBJ databases">
        <authorList>
            <person name="Kim M.K."/>
        </authorList>
    </citation>
    <scope>NUCLEOTIDE SEQUENCE [LARGE SCALE GENOMIC DNA]</scope>
    <source>
        <strain evidence="2 3">BT507</strain>
    </source>
</reference>
<gene>
    <name evidence="2" type="ORF">J4D97_16370</name>
</gene>
<dbReference type="Proteomes" id="UP000670527">
    <property type="component" value="Unassembled WGS sequence"/>
</dbReference>
<protein>
    <submittedName>
        <fullName evidence="2">Uncharacterized protein</fullName>
    </submittedName>
</protein>
<dbReference type="RefSeq" id="WP_208308507.1">
    <property type="nucleotide sequence ID" value="NZ_JAGETX010000010.1"/>
</dbReference>
<keyword evidence="1" id="KW-1133">Transmembrane helix</keyword>
<accession>A0ABS3TGB6</accession>
<dbReference type="EMBL" id="JAGETX010000010">
    <property type="protein sequence ID" value="MBO3272233.1"/>
    <property type="molecule type" value="Genomic_DNA"/>
</dbReference>
<feature type="transmembrane region" description="Helical" evidence="1">
    <location>
        <begin position="20"/>
        <end position="44"/>
    </location>
</feature>
<keyword evidence="1" id="KW-0472">Membrane</keyword>
<proteinExistence type="predicted"/>
<name>A0ABS3TGB6_9BACT</name>
<sequence>MLTMVLQLLLPSGNETLEDWILTVIWWIPQVIWIAIATALLVGVMRGLRRYWIRWVFMWVPYAMLGGAVYQALGSAYWNYKLDNPFTLIAHNSLLRAYWAPTFLAVPFLLVLHVILFRKQAQREAPIRN</sequence>
<organism evidence="2 3">
    <name type="scientific">Hymenobacter defluvii</name>
    <dbReference type="NCBI Taxonomy" id="2054411"/>
    <lineage>
        <taxon>Bacteria</taxon>
        <taxon>Pseudomonadati</taxon>
        <taxon>Bacteroidota</taxon>
        <taxon>Cytophagia</taxon>
        <taxon>Cytophagales</taxon>
        <taxon>Hymenobacteraceae</taxon>
        <taxon>Hymenobacter</taxon>
    </lineage>
</organism>
<evidence type="ECO:0000256" key="1">
    <source>
        <dbReference type="SAM" id="Phobius"/>
    </source>
</evidence>
<evidence type="ECO:0000313" key="3">
    <source>
        <dbReference type="Proteomes" id="UP000670527"/>
    </source>
</evidence>
<keyword evidence="3" id="KW-1185">Reference proteome</keyword>
<comment type="caution">
    <text evidence="2">The sequence shown here is derived from an EMBL/GenBank/DDBJ whole genome shotgun (WGS) entry which is preliminary data.</text>
</comment>
<feature type="transmembrane region" description="Helical" evidence="1">
    <location>
        <begin position="98"/>
        <end position="117"/>
    </location>
</feature>
<evidence type="ECO:0000313" key="2">
    <source>
        <dbReference type="EMBL" id="MBO3272233.1"/>
    </source>
</evidence>